<dbReference type="Proteomes" id="UP000515165">
    <property type="component" value="Chromosome 9"/>
</dbReference>
<feature type="region of interest" description="Disordered" evidence="1">
    <location>
        <begin position="241"/>
        <end position="271"/>
    </location>
</feature>
<feature type="region of interest" description="Disordered" evidence="1">
    <location>
        <begin position="110"/>
        <end position="150"/>
    </location>
</feature>
<proteinExistence type="predicted"/>
<keyword evidence="2" id="KW-1185">Reference proteome</keyword>
<evidence type="ECO:0000256" key="1">
    <source>
        <dbReference type="SAM" id="MobiDB-lite"/>
    </source>
</evidence>
<organism evidence="2 3">
    <name type="scientific">Zalophus californianus</name>
    <name type="common">California sealion</name>
    <dbReference type="NCBI Taxonomy" id="9704"/>
    <lineage>
        <taxon>Eukaryota</taxon>
        <taxon>Metazoa</taxon>
        <taxon>Chordata</taxon>
        <taxon>Craniata</taxon>
        <taxon>Vertebrata</taxon>
        <taxon>Euteleostomi</taxon>
        <taxon>Mammalia</taxon>
        <taxon>Eutheria</taxon>
        <taxon>Laurasiatheria</taxon>
        <taxon>Carnivora</taxon>
        <taxon>Caniformia</taxon>
        <taxon>Pinnipedia</taxon>
        <taxon>Otariidae</taxon>
        <taxon>Zalophus</taxon>
    </lineage>
</organism>
<reference evidence="3" key="1">
    <citation type="submission" date="2025-08" db="UniProtKB">
        <authorList>
            <consortium name="RefSeq"/>
        </authorList>
    </citation>
    <scope>IDENTIFICATION</scope>
    <source>
        <tissue evidence="3">Blood</tissue>
    </source>
</reference>
<evidence type="ECO:0000313" key="2">
    <source>
        <dbReference type="Proteomes" id="UP000515165"/>
    </source>
</evidence>
<dbReference type="RefSeq" id="XP_027448055.1">
    <property type="nucleotide sequence ID" value="XM_027592254.2"/>
</dbReference>
<dbReference type="OrthoDB" id="9640288at2759"/>
<dbReference type="AlphaFoldDB" id="A0A6J2CUW3"/>
<dbReference type="GeneID" id="113921491"/>
<gene>
    <name evidence="3" type="primary">LOC113921491</name>
</gene>
<protein>
    <submittedName>
        <fullName evidence="3">Uncharacterized protein LOC113921491 isoform X2</fullName>
    </submittedName>
</protein>
<accession>A0A6J2CUW3</accession>
<feature type="region of interest" description="Disordered" evidence="1">
    <location>
        <begin position="195"/>
        <end position="219"/>
    </location>
</feature>
<sequence>MVRPDAQEQRSARRAVCPCARRATAAATQPAARLGFSFTGLLFYSRLLPRCTGFPRRVLGNGWPRDLRAVTWFLIAALERVSSSAGSARGVRPSVEPAPHRVLGAWRRRGPRRLARPPPSPHRGLGAGRAAGGATQETWQERGGDGPELLAGVGQGAGARLAASGTVLIALASGCNFAAHFLLSSGPGDALLSEQWRKRRPPPGPLRTSSFSRAAGHADDARPGRRLCLWSPALSGRARSGRAARRWAGSSGAARRGGEGSGRRPDVAAEEGRRRAAAASLALGLVRCLPDTMALAEVVVCAVGRVVTLPAVEITAQATALLVLVMLSVAEDNGWESPLFSGARGSPRSPGARPPRKPLVLRVPGGRKELRGVGRTGAFFRAGDRAQPWIRSLEGRSEIVYPDE</sequence>
<feature type="compositionally biased region" description="Basic and acidic residues" evidence="1">
    <location>
        <begin position="256"/>
        <end position="271"/>
    </location>
</feature>
<evidence type="ECO:0000313" key="3">
    <source>
        <dbReference type="RefSeq" id="XP_027448055.1"/>
    </source>
</evidence>
<name>A0A6J2CUW3_ZALCA</name>